<feature type="region of interest" description="Disordered" evidence="1">
    <location>
        <begin position="1"/>
        <end position="20"/>
    </location>
</feature>
<proteinExistence type="predicted"/>
<sequence length="56" mass="5939">MIVARSAASSMPKSVWPGTQPSATALSQLAEPSRWPTMTLNPLSRRLSDCPGPCTP</sequence>
<reference evidence="2 3" key="2">
    <citation type="submission" date="2010-03" db="EMBL/GenBank/DDBJ databases">
        <authorList>
            <person name="Pajon A."/>
        </authorList>
    </citation>
    <scope>NUCLEOTIDE SEQUENCE [LARGE SCALE GENOMIC DNA]</scope>
    <source>
        <strain evidence="2 3">WAL 8301</strain>
    </source>
</reference>
<feature type="compositionally biased region" description="Polar residues" evidence="1">
    <location>
        <begin position="7"/>
        <end position="20"/>
    </location>
</feature>
<organism evidence="2 3">
    <name type="scientific">Alistipes shahii WAL 8301</name>
    <dbReference type="NCBI Taxonomy" id="717959"/>
    <lineage>
        <taxon>Bacteria</taxon>
        <taxon>Pseudomonadati</taxon>
        <taxon>Bacteroidota</taxon>
        <taxon>Bacteroidia</taxon>
        <taxon>Bacteroidales</taxon>
        <taxon>Rikenellaceae</taxon>
        <taxon>Alistipes</taxon>
    </lineage>
</organism>
<reference evidence="2 3" key="1">
    <citation type="submission" date="2010-03" db="EMBL/GenBank/DDBJ databases">
        <title>The genome sequence of Alistipes shahii WAL 8301.</title>
        <authorList>
            <consortium name="metaHIT consortium -- http://www.metahit.eu/"/>
            <person name="Pajon A."/>
            <person name="Turner K."/>
            <person name="Parkhill J."/>
        </authorList>
    </citation>
    <scope>NUCLEOTIDE SEQUENCE [LARGE SCALE GENOMIC DNA]</scope>
    <source>
        <strain evidence="2 3">WAL 8301</strain>
    </source>
</reference>
<accession>D4IKC1</accession>
<dbReference type="HOGENOM" id="CLU_3003828_0_0_10"/>
<evidence type="ECO:0000256" key="1">
    <source>
        <dbReference type="SAM" id="MobiDB-lite"/>
    </source>
</evidence>
<keyword evidence="3" id="KW-1185">Reference proteome</keyword>
<evidence type="ECO:0000313" key="3">
    <source>
        <dbReference type="Proteomes" id="UP000008794"/>
    </source>
</evidence>
<gene>
    <name evidence="2" type="ORF">AL1_08290</name>
</gene>
<dbReference type="KEGG" id="ash:AL1_08290"/>
<evidence type="ECO:0000313" key="2">
    <source>
        <dbReference type="EMBL" id="CBK63383.1"/>
    </source>
</evidence>
<dbReference type="AlphaFoldDB" id="D4IKC1"/>
<protein>
    <submittedName>
        <fullName evidence="2">Uncharacterized protein</fullName>
    </submittedName>
</protein>
<name>D4IKC1_9BACT</name>
<dbReference type="EMBL" id="FP929032">
    <property type="protein sequence ID" value="CBK63383.1"/>
    <property type="molecule type" value="Genomic_DNA"/>
</dbReference>
<feature type="region of interest" description="Disordered" evidence="1">
    <location>
        <begin position="26"/>
        <end position="56"/>
    </location>
</feature>
<dbReference type="Proteomes" id="UP000008794">
    <property type="component" value="Chromosome"/>
</dbReference>